<accession>A0A014NP07</accession>
<dbReference type="Pfam" id="PF07007">
    <property type="entry name" value="LprI"/>
    <property type="match status" value="1"/>
</dbReference>
<comment type="caution">
    <text evidence="2">The sequence shown here is derived from an EMBL/GenBank/DDBJ whole genome shotgun (WGS) entry which is preliminary data.</text>
</comment>
<keyword evidence="3" id="KW-1185">Reference proteome</keyword>
<reference evidence="2 3" key="1">
    <citation type="submission" date="2014-01" db="EMBL/GenBank/DDBJ databases">
        <title>Interspecies Systems Biology Uncovers Metabolites Affecting C. elegans Gene Expression and Life History Traits.</title>
        <authorList>
            <person name="Watson E."/>
            <person name="Macneil L.T."/>
            <person name="Ritter A.D."/>
            <person name="Yilmaz L.S."/>
            <person name="Rosebrock A.P."/>
            <person name="Caudy A.A."/>
            <person name="Walhout A.J."/>
        </authorList>
    </citation>
    <scope>NUCLEOTIDE SEQUENCE [LARGE SCALE GENOMIC DNA]</scope>
    <source>
        <strain evidence="2 3">DA1877</strain>
    </source>
</reference>
<protein>
    <recommendedName>
        <fullName evidence="1">Lysozyme inhibitor LprI-like N-terminal domain-containing protein</fullName>
    </recommendedName>
</protein>
<evidence type="ECO:0000313" key="3">
    <source>
        <dbReference type="Proteomes" id="UP000020766"/>
    </source>
</evidence>
<gene>
    <name evidence="2" type="ORF">AX13_12675</name>
</gene>
<dbReference type="InterPro" id="IPR009739">
    <property type="entry name" value="LprI-like_N"/>
</dbReference>
<evidence type="ECO:0000259" key="1">
    <source>
        <dbReference type="Pfam" id="PF07007"/>
    </source>
</evidence>
<dbReference type="PATRIC" id="fig|1457173.3.peg.860"/>
<evidence type="ECO:0000313" key="2">
    <source>
        <dbReference type="EMBL" id="EXU81173.1"/>
    </source>
</evidence>
<sequence length="94" mass="10518">MVLTHLDAQLMLHLARHATQALSILAIGWLAPAGVAMAEYRESPQYETCMDKVDLGALKNSQWAACADQELKKVDAALNTPYRKLQQQLEPEQR</sequence>
<dbReference type="EMBL" id="JBOK01000004">
    <property type="protein sequence ID" value="EXU81173.1"/>
    <property type="molecule type" value="Genomic_DNA"/>
</dbReference>
<dbReference type="AlphaFoldDB" id="A0A014NP07"/>
<feature type="domain" description="Lysozyme inhibitor LprI-like N-terminal" evidence="1">
    <location>
        <begin position="63"/>
        <end position="93"/>
    </location>
</feature>
<name>A0A014NP07_9BURK</name>
<proteinExistence type="predicted"/>
<organism evidence="2 3">
    <name type="scientific">Comamonas aquatica DA1877</name>
    <dbReference type="NCBI Taxonomy" id="1457173"/>
    <lineage>
        <taxon>Bacteria</taxon>
        <taxon>Pseudomonadati</taxon>
        <taxon>Pseudomonadota</taxon>
        <taxon>Betaproteobacteria</taxon>
        <taxon>Burkholderiales</taxon>
        <taxon>Comamonadaceae</taxon>
        <taxon>Comamonas</taxon>
    </lineage>
</organism>
<dbReference type="Proteomes" id="UP000020766">
    <property type="component" value="Unassembled WGS sequence"/>
</dbReference>